<proteinExistence type="predicted"/>
<comment type="caution">
    <text evidence="1">The sequence shown here is derived from an EMBL/GenBank/DDBJ whole genome shotgun (WGS) entry which is preliminary data.</text>
</comment>
<keyword evidence="2" id="KW-1185">Reference proteome</keyword>
<gene>
    <name evidence="1" type="ORF">LEP1GSC060_3259</name>
</gene>
<reference evidence="1" key="1">
    <citation type="submission" date="2013-03" db="EMBL/GenBank/DDBJ databases">
        <authorList>
            <person name="Harkins D.M."/>
            <person name="Durkin A.S."/>
            <person name="Brinkac L.M."/>
            <person name="Haft D.H."/>
            <person name="Selengut J.D."/>
            <person name="Sanka R."/>
            <person name="DePew J."/>
            <person name="Purushe J."/>
            <person name="Hartskeerl R.A."/>
            <person name="Ahmed A."/>
            <person name="van der Linden H."/>
            <person name="Goris M.G.A."/>
            <person name="Vinetz J.M."/>
            <person name="Sutton G.G."/>
            <person name="Nierman W.C."/>
            <person name="Fouts D.E."/>
        </authorList>
    </citation>
    <scope>NUCLEOTIDE SEQUENCE [LARGE SCALE GENOMIC DNA]</scope>
    <source>
        <strain evidence="1">ICFT</strain>
    </source>
</reference>
<sequence>MPHNPISKNNKKSGITFDSALFIDFVNLKLSYNLSQNFRTLSRHTRFCIFCLNESRHEISKSLKSKFLFQKTHFWNIKD</sequence>
<dbReference type="Proteomes" id="UP000012313">
    <property type="component" value="Unassembled WGS sequence"/>
</dbReference>
<organism evidence="1 2">
    <name type="scientific">Leptospira weilii serovar Ranarum str. ICFT</name>
    <dbReference type="NCBI Taxonomy" id="1218598"/>
    <lineage>
        <taxon>Bacteria</taxon>
        <taxon>Pseudomonadati</taxon>
        <taxon>Spirochaetota</taxon>
        <taxon>Spirochaetia</taxon>
        <taxon>Leptospirales</taxon>
        <taxon>Leptospiraceae</taxon>
        <taxon>Leptospira</taxon>
    </lineage>
</organism>
<accession>N1WCN8</accession>
<evidence type="ECO:0000313" key="1">
    <source>
        <dbReference type="EMBL" id="EMY76715.1"/>
    </source>
</evidence>
<protein>
    <submittedName>
        <fullName evidence="1">Uncharacterized protein</fullName>
    </submittedName>
</protein>
<name>N1WCN8_9LEPT</name>
<dbReference type="EMBL" id="AOHC02000041">
    <property type="protein sequence ID" value="EMY76715.1"/>
    <property type="molecule type" value="Genomic_DNA"/>
</dbReference>
<dbReference type="AlphaFoldDB" id="N1WCN8"/>
<evidence type="ECO:0000313" key="2">
    <source>
        <dbReference type="Proteomes" id="UP000012313"/>
    </source>
</evidence>